<sequence length="584" mass="65966">MCAVVEGEKSVGVKSSGRVLVSACSDPVPVQGECTKDVCQPACDAAYPGRVSASFVLCDTINAEKMGKKGNWFSALKRAFTSSSKDKLVNEQEKIYAKEKKKWGFARTRHGETNAFIPLYREPSSIEKILGDIDREQNRNIHERPRRDTEGEQGKRTHQLLSRGIHRDQQQKIQQLPPRDIEREHHQKIQQLTSREAAREVSQNMHQVPPKKGQHFKKPMSKYVFTPKNAQLAAIKIQATYRGYLARKSYRALKGLMRLQSVMKGQSVKRQTMNTMRCMQMLVRVQSQIRTRRLQMMESRNIQQHHQMVGKNDKEIENSLNKWNYGHQSEAGNDEWEDSVLTKDEIDSRMRRKVEAVIKRERALAYAYSHQLLKVTPMSAQAVLSDIKSGGFPWWWNWLERQVATTQPNNQTPTSRPTTGLVTTPKLSTMPLADTYPRPSSRNKQTITGHINIDASTPRSSKPIKPKYAPNSSNRWQTQGFKDDDSLTSCPAFTVPNYMAPTVSAKAKVRDGPATTSEGKRGFSFALNQSIGSLRWGKGSSVLGAKDSESKRMSGRHRPMHSIGNLSMDSTISLPVGVGGRSFR</sequence>
<evidence type="ECO:0000256" key="4">
    <source>
        <dbReference type="SAM" id="MobiDB-lite"/>
    </source>
</evidence>
<dbReference type="EMBL" id="JAGGNH010000006">
    <property type="protein sequence ID" value="KAJ0969335.1"/>
    <property type="molecule type" value="Genomic_DNA"/>
</dbReference>
<dbReference type="InterPro" id="IPR000048">
    <property type="entry name" value="IQ_motif_EF-hand-BS"/>
</dbReference>
<evidence type="ECO:0000313" key="6">
    <source>
        <dbReference type="EMBL" id="KAJ0969335.1"/>
    </source>
</evidence>
<organism evidence="6 7">
    <name type="scientific">Dioscorea zingiberensis</name>
    <dbReference type="NCBI Taxonomy" id="325984"/>
    <lineage>
        <taxon>Eukaryota</taxon>
        <taxon>Viridiplantae</taxon>
        <taxon>Streptophyta</taxon>
        <taxon>Embryophyta</taxon>
        <taxon>Tracheophyta</taxon>
        <taxon>Spermatophyta</taxon>
        <taxon>Magnoliopsida</taxon>
        <taxon>Liliopsida</taxon>
        <taxon>Dioscoreales</taxon>
        <taxon>Dioscoreaceae</taxon>
        <taxon>Dioscorea</taxon>
    </lineage>
</organism>
<evidence type="ECO:0000256" key="3">
    <source>
        <dbReference type="ARBA" id="ARBA00024378"/>
    </source>
</evidence>
<dbReference type="PANTHER" id="PTHR32295:SF113">
    <property type="entry name" value="PROTEIN IQ-DOMAIN 14"/>
    <property type="match status" value="1"/>
</dbReference>
<comment type="subunit">
    <text evidence="3">Binds to multiple calmodulin (CaM) in the presence of Ca(2+) and CaM-like proteins.</text>
</comment>
<feature type="domain" description="DUF4005" evidence="5">
    <location>
        <begin position="480"/>
        <end position="511"/>
    </location>
</feature>
<gene>
    <name evidence="6" type="ORF">J5N97_022212</name>
</gene>
<dbReference type="Gene3D" id="1.20.5.190">
    <property type="match status" value="1"/>
</dbReference>
<evidence type="ECO:0000313" key="7">
    <source>
        <dbReference type="Proteomes" id="UP001085076"/>
    </source>
</evidence>
<dbReference type="AlphaFoldDB" id="A0A9D5CAS7"/>
<dbReference type="Pfam" id="PF00612">
    <property type="entry name" value="IQ"/>
    <property type="match status" value="1"/>
</dbReference>
<feature type="compositionally biased region" description="Basic and acidic residues" evidence="4">
    <location>
        <begin position="131"/>
        <end position="155"/>
    </location>
</feature>
<feature type="compositionally biased region" description="Polar residues" evidence="4">
    <location>
        <begin position="406"/>
        <end position="427"/>
    </location>
</feature>
<evidence type="ECO:0000256" key="1">
    <source>
        <dbReference type="ARBA" id="ARBA00022860"/>
    </source>
</evidence>
<keyword evidence="1" id="KW-0112">Calmodulin-binding</keyword>
<reference evidence="6" key="2">
    <citation type="journal article" date="2022" name="Hortic Res">
        <title>The genome of Dioscorea zingiberensis sheds light on the biosynthesis, origin and evolution of the medicinally important diosgenin saponins.</title>
        <authorList>
            <person name="Li Y."/>
            <person name="Tan C."/>
            <person name="Li Z."/>
            <person name="Guo J."/>
            <person name="Li S."/>
            <person name="Chen X."/>
            <person name="Wang C."/>
            <person name="Dai X."/>
            <person name="Yang H."/>
            <person name="Song W."/>
            <person name="Hou L."/>
            <person name="Xu J."/>
            <person name="Tong Z."/>
            <person name="Xu A."/>
            <person name="Yuan X."/>
            <person name="Wang W."/>
            <person name="Yang Q."/>
            <person name="Chen L."/>
            <person name="Sun Z."/>
            <person name="Wang K."/>
            <person name="Pan B."/>
            <person name="Chen J."/>
            <person name="Bao Y."/>
            <person name="Liu F."/>
            <person name="Qi X."/>
            <person name="Gang D.R."/>
            <person name="Wen J."/>
            <person name="Li J."/>
        </authorList>
    </citation>
    <scope>NUCLEOTIDE SEQUENCE</scope>
    <source>
        <strain evidence="6">Dzin_1.0</strain>
    </source>
</reference>
<comment type="similarity">
    <text evidence="2">Belongs to the IQD family.</text>
</comment>
<dbReference type="PANTHER" id="PTHR32295">
    <property type="entry name" value="IQ-DOMAIN 5-RELATED"/>
    <property type="match status" value="1"/>
</dbReference>
<accession>A0A9D5CAS7</accession>
<keyword evidence="7" id="KW-1185">Reference proteome</keyword>
<dbReference type="SMART" id="SM00015">
    <property type="entry name" value="IQ"/>
    <property type="match status" value="1"/>
</dbReference>
<feature type="region of interest" description="Disordered" evidence="4">
    <location>
        <begin position="542"/>
        <end position="566"/>
    </location>
</feature>
<reference evidence="6" key="1">
    <citation type="submission" date="2021-03" db="EMBL/GenBank/DDBJ databases">
        <authorList>
            <person name="Li Z."/>
            <person name="Yang C."/>
        </authorList>
    </citation>
    <scope>NUCLEOTIDE SEQUENCE</scope>
    <source>
        <strain evidence="6">Dzin_1.0</strain>
        <tissue evidence="6">Leaf</tissue>
    </source>
</reference>
<feature type="compositionally biased region" description="Polar residues" evidence="4">
    <location>
        <begin position="438"/>
        <end position="460"/>
    </location>
</feature>
<dbReference type="Pfam" id="PF13178">
    <property type="entry name" value="DUF4005"/>
    <property type="match status" value="1"/>
</dbReference>
<comment type="caution">
    <text evidence="6">The sequence shown here is derived from an EMBL/GenBank/DDBJ whole genome shotgun (WGS) entry which is preliminary data.</text>
</comment>
<evidence type="ECO:0000256" key="2">
    <source>
        <dbReference type="ARBA" id="ARBA00024341"/>
    </source>
</evidence>
<dbReference type="OrthoDB" id="753382at2759"/>
<evidence type="ECO:0000259" key="5">
    <source>
        <dbReference type="Pfam" id="PF13178"/>
    </source>
</evidence>
<dbReference type="InterPro" id="IPR025064">
    <property type="entry name" value="DUF4005"/>
</dbReference>
<feature type="region of interest" description="Disordered" evidence="4">
    <location>
        <begin position="131"/>
        <end position="175"/>
    </location>
</feature>
<dbReference type="CDD" id="cd23767">
    <property type="entry name" value="IQCD"/>
    <property type="match status" value="1"/>
</dbReference>
<protein>
    <recommendedName>
        <fullName evidence="5">DUF4005 domain-containing protein</fullName>
    </recommendedName>
</protein>
<feature type="region of interest" description="Disordered" evidence="4">
    <location>
        <begin position="406"/>
        <end position="477"/>
    </location>
</feature>
<dbReference type="GO" id="GO:0005516">
    <property type="term" value="F:calmodulin binding"/>
    <property type="evidence" value="ECO:0007669"/>
    <property type="project" value="UniProtKB-KW"/>
</dbReference>
<dbReference type="PROSITE" id="PS50096">
    <property type="entry name" value="IQ"/>
    <property type="match status" value="1"/>
</dbReference>
<proteinExistence type="inferred from homology"/>
<name>A0A9D5CAS7_9LILI</name>
<dbReference type="Proteomes" id="UP001085076">
    <property type="component" value="Miscellaneous, Linkage group lg06"/>
</dbReference>